<feature type="domain" description="KilA-N" evidence="1">
    <location>
        <begin position="1"/>
        <end position="116"/>
    </location>
</feature>
<evidence type="ECO:0000259" key="1">
    <source>
        <dbReference type="PROSITE" id="PS51301"/>
    </source>
</evidence>
<name>A0ABW0FZ31_9PROT</name>
<gene>
    <name evidence="2" type="ORF">ACFPMG_00675</name>
</gene>
<dbReference type="EMBL" id="JBHSLC010000002">
    <property type="protein sequence ID" value="MFC5353506.1"/>
    <property type="molecule type" value="Genomic_DNA"/>
</dbReference>
<sequence length="274" mass="29784">MSNLVHPSGAVVHMAGERLNLTDMWRAAGSDPSRQPAEWLRSADARRFTSFLAETLNLGITQNEVPEGGDSHFGLVKTKRGGKNPGTEAHWQIGLAYAKYLSPSFHAWANGVVRERMEGKPVPASDELTRRIDGIARTTVHKVTAIEKVVTLMAHALEERDREIGELTDIVKGLVKCADSRFAAVDAIPALQVAVDAKVPVSGRRPIVRAISNSLARHCEAKGHVIRRDARGTKLYPLTAVHDWKRDGGDAEIRKLVAANTIIGPLFAICGGKV</sequence>
<comment type="caution">
    <text evidence="2">The sequence shown here is derived from an EMBL/GenBank/DDBJ whole genome shotgun (WGS) entry which is preliminary data.</text>
</comment>
<dbReference type="Pfam" id="PF04383">
    <property type="entry name" value="KilA-N"/>
    <property type="match status" value="1"/>
</dbReference>
<reference evidence="3" key="1">
    <citation type="journal article" date="2019" name="Int. J. Syst. Evol. Microbiol.">
        <title>The Global Catalogue of Microorganisms (GCM) 10K type strain sequencing project: providing services to taxonomists for standard genome sequencing and annotation.</title>
        <authorList>
            <consortium name="The Broad Institute Genomics Platform"/>
            <consortium name="The Broad Institute Genome Sequencing Center for Infectious Disease"/>
            <person name="Wu L."/>
            <person name="Ma J."/>
        </authorList>
    </citation>
    <scope>NUCLEOTIDE SEQUENCE [LARGE SCALE GENOMIC DNA]</scope>
    <source>
        <strain evidence="3">CCUG 58760</strain>
    </source>
</reference>
<dbReference type="InterPro" id="IPR018004">
    <property type="entry name" value="KilA/APSES_HTH"/>
</dbReference>
<evidence type="ECO:0000313" key="2">
    <source>
        <dbReference type="EMBL" id="MFC5353506.1"/>
    </source>
</evidence>
<organism evidence="2 3">
    <name type="scientific">Azospirillum himalayense</name>
    <dbReference type="NCBI Taxonomy" id="654847"/>
    <lineage>
        <taxon>Bacteria</taxon>
        <taxon>Pseudomonadati</taxon>
        <taxon>Pseudomonadota</taxon>
        <taxon>Alphaproteobacteria</taxon>
        <taxon>Rhodospirillales</taxon>
        <taxon>Azospirillaceae</taxon>
        <taxon>Azospirillum</taxon>
    </lineage>
</organism>
<evidence type="ECO:0000313" key="3">
    <source>
        <dbReference type="Proteomes" id="UP001596166"/>
    </source>
</evidence>
<dbReference type="RefSeq" id="WP_376993333.1">
    <property type="nucleotide sequence ID" value="NZ_JBHSLC010000002.1"/>
</dbReference>
<dbReference type="SMART" id="SM01252">
    <property type="entry name" value="KilA-N"/>
    <property type="match status" value="1"/>
</dbReference>
<keyword evidence="3" id="KW-1185">Reference proteome</keyword>
<proteinExistence type="predicted"/>
<protein>
    <submittedName>
        <fullName evidence="2">KilA-N domain-containing protein</fullName>
    </submittedName>
</protein>
<accession>A0ABW0FZ31</accession>
<dbReference type="PROSITE" id="PS51301">
    <property type="entry name" value="KILA_N"/>
    <property type="match status" value="1"/>
</dbReference>
<dbReference type="InterPro" id="IPR017880">
    <property type="entry name" value="KilA_N"/>
</dbReference>
<dbReference type="Proteomes" id="UP001596166">
    <property type="component" value="Unassembled WGS sequence"/>
</dbReference>